<dbReference type="STRING" id="1146883.BLASA_0436"/>
<evidence type="ECO:0008006" key="6">
    <source>
        <dbReference type="Google" id="ProtNLM"/>
    </source>
</evidence>
<feature type="chain" id="PRO_5003606354" description="IPT/TIG domain-containing protein" evidence="3">
    <location>
        <begin position="23"/>
        <end position="342"/>
    </location>
</feature>
<feature type="compositionally biased region" description="Low complexity" evidence="1">
    <location>
        <begin position="164"/>
        <end position="212"/>
    </location>
</feature>
<dbReference type="EMBL" id="FO117623">
    <property type="protein sequence ID" value="CCG01400.1"/>
    <property type="molecule type" value="Genomic_DNA"/>
</dbReference>
<keyword evidence="2" id="KW-0812">Transmembrane</keyword>
<dbReference type="HOGENOM" id="CLU_810550_0_0_11"/>
<gene>
    <name evidence="4" type="ordered locus">BLASA_0436</name>
</gene>
<protein>
    <recommendedName>
        <fullName evidence="6">IPT/TIG domain-containing protein</fullName>
    </recommendedName>
</protein>
<evidence type="ECO:0000313" key="5">
    <source>
        <dbReference type="Proteomes" id="UP000007517"/>
    </source>
</evidence>
<evidence type="ECO:0000256" key="1">
    <source>
        <dbReference type="SAM" id="MobiDB-lite"/>
    </source>
</evidence>
<feature type="compositionally biased region" description="Pro residues" evidence="1">
    <location>
        <begin position="131"/>
        <end position="140"/>
    </location>
</feature>
<organism evidence="4 5">
    <name type="scientific">Blastococcus saxobsidens (strain DD2)</name>
    <dbReference type="NCBI Taxonomy" id="1146883"/>
    <lineage>
        <taxon>Bacteria</taxon>
        <taxon>Bacillati</taxon>
        <taxon>Actinomycetota</taxon>
        <taxon>Actinomycetes</taxon>
        <taxon>Geodermatophilales</taxon>
        <taxon>Geodermatophilaceae</taxon>
        <taxon>Blastococcus</taxon>
    </lineage>
</organism>
<dbReference type="Proteomes" id="UP000007517">
    <property type="component" value="Chromosome"/>
</dbReference>
<accession>H6RN47</accession>
<evidence type="ECO:0000313" key="4">
    <source>
        <dbReference type="EMBL" id="CCG01400.1"/>
    </source>
</evidence>
<evidence type="ECO:0000256" key="2">
    <source>
        <dbReference type="SAM" id="Phobius"/>
    </source>
</evidence>
<keyword evidence="2" id="KW-0472">Membrane</keyword>
<reference evidence="5" key="2">
    <citation type="submission" date="2012-02" db="EMBL/GenBank/DDBJ databases">
        <title>Complete genome sequence of Blastococcus saxobsidens strain DD2.</title>
        <authorList>
            <person name="Genoscope."/>
        </authorList>
    </citation>
    <scope>NUCLEOTIDE SEQUENCE [LARGE SCALE GENOMIC DNA]</scope>
    <source>
        <strain evidence="5">DD2</strain>
    </source>
</reference>
<keyword evidence="5" id="KW-1185">Reference proteome</keyword>
<sequence>MVTGLLVLLLSAAVAGAGSALAIDDPTRPDARVTHGPSCHPGGIVVEVVAGSAPFSVRLATTRRPAGEDEATLGAQGSSVVLRTGDVAPGETIDPRLEFTARDGSGVAYVDELEEYTLTRPTVEDCQLALSPPPPPPAPPTASVEAGATAPAPSTGSAGGTGSQAGVAVTTSRAPRTTTTSSETSTTGTPSVTSVPESTSPAVPAPAAAGTPQIPSGGTVTLRGAGFIPGERVDIRLHGRDTVLATATADADGAVRVDVRIPADVTAGPTTLDLVGVDSAVSTGVDLQVAAGQEAAGRTRGVVSLASLIAAAVALVGTVGALVSVAGRQHADRRGRGPIRTA</sequence>
<dbReference type="AlphaFoldDB" id="H6RN47"/>
<reference evidence="4 5" key="1">
    <citation type="journal article" date="2012" name="J. Bacteriol.">
        <title>Genome Sequence of Blastococcus saxobsidens DD2, a Stone-Inhabiting Bacterium.</title>
        <authorList>
            <person name="Chouaia B."/>
            <person name="Crotti E."/>
            <person name="Brusetti L."/>
            <person name="Daffonchio D."/>
            <person name="Essoussi I."/>
            <person name="Nouioui I."/>
            <person name="Sbissi I."/>
            <person name="Ghodhbane-Gtari F."/>
            <person name="Gtari M."/>
            <person name="Vacherie B."/>
            <person name="Barbe V."/>
            <person name="Medigue C."/>
            <person name="Gury J."/>
            <person name="Pujic P."/>
            <person name="Normand P."/>
        </authorList>
    </citation>
    <scope>NUCLEOTIDE SEQUENCE [LARGE SCALE GENOMIC DNA]</scope>
    <source>
        <strain evidence="4 5">DD2</strain>
    </source>
</reference>
<keyword evidence="3" id="KW-0732">Signal</keyword>
<proteinExistence type="predicted"/>
<dbReference type="OrthoDB" id="5197578at2"/>
<name>H6RN47_BLASD</name>
<evidence type="ECO:0000256" key="3">
    <source>
        <dbReference type="SAM" id="SignalP"/>
    </source>
</evidence>
<dbReference type="KEGG" id="bsd:BLASA_0436"/>
<feature type="region of interest" description="Disordered" evidence="1">
    <location>
        <begin position="126"/>
        <end position="219"/>
    </location>
</feature>
<feature type="signal peptide" evidence="3">
    <location>
        <begin position="1"/>
        <end position="22"/>
    </location>
</feature>
<feature type="compositionally biased region" description="Low complexity" evidence="1">
    <location>
        <begin position="146"/>
        <end position="156"/>
    </location>
</feature>
<feature type="transmembrane region" description="Helical" evidence="2">
    <location>
        <begin position="302"/>
        <end position="326"/>
    </location>
</feature>
<keyword evidence="2" id="KW-1133">Transmembrane helix</keyword>